<evidence type="ECO:0000313" key="2">
    <source>
        <dbReference type="EMBL" id="ANE47174.1"/>
    </source>
</evidence>
<evidence type="ECO:0000259" key="1">
    <source>
        <dbReference type="Pfam" id="PF01551"/>
    </source>
</evidence>
<sequence>MEIKDNVRQRRQERIRSLTERHEARNSFRYPVYAALEAIQEDKEEEPRLPYPNNYGYITPEEPDPELLWKQGEKRRWLDTAMGTSGPYKESNKEYTRWKEWKEPPTTLQLQRKLVLCVILFAAVWGLFQWDHPLALKGQQMIDTALHQSMDTSKAAAWYEQTFAGTPVFLPLFNTEDKAPAVKADGKVQGALIAPVTGDIIQSFATTLKGIEIDAGALKEVVSIDTGRVIYASETKGQGWTVVVQHADGLQSYYSRLSEAFVTSNHWIETGEAIGKTAANEVDRKGTLYFAMKQNKSYVDPTEWISFD</sequence>
<proteinExistence type="predicted"/>
<dbReference type="Proteomes" id="UP000076927">
    <property type="component" value="Chromosome"/>
</dbReference>
<dbReference type="GO" id="GO:0004222">
    <property type="term" value="F:metalloendopeptidase activity"/>
    <property type="evidence" value="ECO:0007669"/>
    <property type="project" value="TreeGrafter"/>
</dbReference>
<dbReference type="InterPro" id="IPR011055">
    <property type="entry name" value="Dup_hybrid_motif"/>
</dbReference>
<dbReference type="AlphaFoldDB" id="A0A172TJU0"/>
<dbReference type="Pfam" id="PF01551">
    <property type="entry name" value="Peptidase_M23"/>
    <property type="match status" value="1"/>
</dbReference>
<name>A0A172TJU0_9BACL</name>
<keyword evidence="3" id="KW-1185">Reference proteome</keyword>
<gene>
    <name evidence="2" type="ORF">SY83_13875</name>
</gene>
<evidence type="ECO:0000313" key="3">
    <source>
        <dbReference type="Proteomes" id="UP000076927"/>
    </source>
</evidence>
<accession>A0A172TJU0</accession>
<dbReference type="EMBL" id="CP011388">
    <property type="protein sequence ID" value="ANE47174.1"/>
    <property type="molecule type" value="Genomic_DNA"/>
</dbReference>
<dbReference type="OrthoDB" id="2986589at2"/>
<dbReference type="Gene3D" id="2.70.70.10">
    <property type="entry name" value="Glucose Permease (Domain IIA)"/>
    <property type="match status" value="1"/>
</dbReference>
<dbReference type="InterPro" id="IPR050570">
    <property type="entry name" value="Cell_wall_metabolism_enzyme"/>
</dbReference>
<dbReference type="RefSeq" id="WP_068607447.1">
    <property type="nucleotide sequence ID" value="NZ_CP011388.1"/>
</dbReference>
<dbReference type="KEGG" id="pswu:SY83_13875"/>
<feature type="domain" description="M23ase beta-sheet core" evidence="1">
    <location>
        <begin position="209"/>
        <end position="301"/>
    </location>
</feature>
<reference evidence="2 3" key="1">
    <citation type="submission" date="2015-01" db="EMBL/GenBank/DDBJ databases">
        <title>Paenibacillus swuensis/DY6/whole genome sequencing.</title>
        <authorList>
            <person name="Kim M.K."/>
            <person name="Srinivasan S."/>
            <person name="Lee J.-J."/>
        </authorList>
    </citation>
    <scope>NUCLEOTIDE SEQUENCE [LARGE SCALE GENOMIC DNA]</scope>
    <source>
        <strain evidence="2 3">DY6</strain>
    </source>
</reference>
<dbReference type="CDD" id="cd12797">
    <property type="entry name" value="M23_peptidase"/>
    <property type="match status" value="1"/>
</dbReference>
<dbReference type="PANTHER" id="PTHR21666:SF274">
    <property type="entry name" value="STAGE IV SPORULATION PROTEIN FA"/>
    <property type="match status" value="1"/>
</dbReference>
<dbReference type="STRING" id="1178515.SY83_13875"/>
<dbReference type="PATRIC" id="fig|1178515.4.peg.2784"/>
<organism evidence="2 3">
    <name type="scientific">Paenibacillus swuensis</name>
    <dbReference type="NCBI Taxonomy" id="1178515"/>
    <lineage>
        <taxon>Bacteria</taxon>
        <taxon>Bacillati</taxon>
        <taxon>Bacillota</taxon>
        <taxon>Bacilli</taxon>
        <taxon>Bacillales</taxon>
        <taxon>Paenibacillaceae</taxon>
        <taxon>Paenibacillus</taxon>
    </lineage>
</organism>
<dbReference type="InterPro" id="IPR016047">
    <property type="entry name" value="M23ase_b-sheet_dom"/>
</dbReference>
<dbReference type="SUPFAM" id="SSF51261">
    <property type="entry name" value="Duplicated hybrid motif"/>
    <property type="match status" value="1"/>
</dbReference>
<dbReference type="PANTHER" id="PTHR21666">
    <property type="entry name" value="PEPTIDASE-RELATED"/>
    <property type="match status" value="1"/>
</dbReference>
<protein>
    <recommendedName>
        <fullName evidence="1">M23ase beta-sheet core domain-containing protein</fullName>
    </recommendedName>
</protein>